<protein>
    <submittedName>
        <fullName evidence="3">Uncharacterized protein</fullName>
    </submittedName>
</protein>
<gene>
    <name evidence="3" type="ORF">WA026_016424</name>
</gene>
<reference evidence="3 4" key="1">
    <citation type="submission" date="2023-03" db="EMBL/GenBank/DDBJ databases">
        <title>Genome insight into feeding habits of ladybird beetles.</title>
        <authorList>
            <person name="Li H.-S."/>
            <person name="Huang Y.-H."/>
            <person name="Pang H."/>
        </authorList>
    </citation>
    <scope>NUCLEOTIDE SEQUENCE [LARGE SCALE GENOMIC DNA]</scope>
    <source>
        <strain evidence="3">SYSU_2023b</strain>
        <tissue evidence="3">Whole body</tissue>
    </source>
</reference>
<dbReference type="EMBL" id="JARQZJ010000069">
    <property type="protein sequence ID" value="KAK9881546.1"/>
    <property type="molecule type" value="Genomic_DNA"/>
</dbReference>
<keyword evidence="4" id="KW-1185">Reference proteome</keyword>
<organism evidence="3 4">
    <name type="scientific">Henosepilachna vigintioctopunctata</name>
    <dbReference type="NCBI Taxonomy" id="420089"/>
    <lineage>
        <taxon>Eukaryota</taxon>
        <taxon>Metazoa</taxon>
        <taxon>Ecdysozoa</taxon>
        <taxon>Arthropoda</taxon>
        <taxon>Hexapoda</taxon>
        <taxon>Insecta</taxon>
        <taxon>Pterygota</taxon>
        <taxon>Neoptera</taxon>
        <taxon>Endopterygota</taxon>
        <taxon>Coleoptera</taxon>
        <taxon>Polyphaga</taxon>
        <taxon>Cucujiformia</taxon>
        <taxon>Coccinelloidea</taxon>
        <taxon>Coccinellidae</taxon>
        <taxon>Epilachninae</taxon>
        <taxon>Epilachnini</taxon>
        <taxon>Henosepilachna</taxon>
    </lineage>
</organism>
<sequence>MSSSKNIFYITVILTVIVCLCTEQVEGRRTILKGRRALTRTYYYDSALPAWITVILIALAEVIFGGVLYLILKKVVIDPPMTGSYAVQNY</sequence>
<dbReference type="AlphaFoldDB" id="A0AAW1UD34"/>
<name>A0AAW1UD34_9CUCU</name>
<keyword evidence="1" id="KW-0812">Transmembrane</keyword>
<accession>A0AAW1UD34</accession>
<evidence type="ECO:0000256" key="1">
    <source>
        <dbReference type="SAM" id="Phobius"/>
    </source>
</evidence>
<feature type="signal peptide" evidence="2">
    <location>
        <begin position="1"/>
        <end position="27"/>
    </location>
</feature>
<feature type="chain" id="PRO_5043576073" evidence="2">
    <location>
        <begin position="28"/>
        <end position="90"/>
    </location>
</feature>
<evidence type="ECO:0000313" key="4">
    <source>
        <dbReference type="Proteomes" id="UP001431783"/>
    </source>
</evidence>
<evidence type="ECO:0000256" key="2">
    <source>
        <dbReference type="SAM" id="SignalP"/>
    </source>
</evidence>
<evidence type="ECO:0000313" key="3">
    <source>
        <dbReference type="EMBL" id="KAK9881546.1"/>
    </source>
</evidence>
<keyword evidence="1" id="KW-1133">Transmembrane helix</keyword>
<dbReference type="Proteomes" id="UP001431783">
    <property type="component" value="Unassembled WGS sequence"/>
</dbReference>
<proteinExistence type="predicted"/>
<keyword evidence="2" id="KW-0732">Signal</keyword>
<keyword evidence="1" id="KW-0472">Membrane</keyword>
<comment type="caution">
    <text evidence="3">The sequence shown here is derived from an EMBL/GenBank/DDBJ whole genome shotgun (WGS) entry which is preliminary data.</text>
</comment>
<feature type="transmembrane region" description="Helical" evidence="1">
    <location>
        <begin position="51"/>
        <end position="72"/>
    </location>
</feature>